<comment type="caution">
    <text evidence="2">The sequence shown here is derived from an EMBL/GenBank/DDBJ whole genome shotgun (WGS) entry which is preliminary data.</text>
</comment>
<accession>A0AA40B331</accession>
<evidence type="ECO:0000313" key="2">
    <source>
        <dbReference type="EMBL" id="KAK0726790.1"/>
    </source>
</evidence>
<dbReference type="GeneID" id="85330232"/>
<gene>
    <name evidence="2" type="ORF">B0T26DRAFT_798970</name>
</gene>
<evidence type="ECO:0000313" key="3">
    <source>
        <dbReference type="Proteomes" id="UP001172101"/>
    </source>
</evidence>
<protein>
    <submittedName>
        <fullName evidence="2">Uncharacterized protein</fullName>
    </submittedName>
</protein>
<dbReference type="EMBL" id="JAUIRO010000002">
    <property type="protein sequence ID" value="KAK0726790.1"/>
    <property type="molecule type" value="Genomic_DNA"/>
</dbReference>
<dbReference type="Proteomes" id="UP001172101">
    <property type="component" value="Unassembled WGS sequence"/>
</dbReference>
<proteinExistence type="predicted"/>
<keyword evidence="3" id="KW-1185">Reference proteome</keyword>
<sequence>MGLSAEASAAAAAWGVFATAALSMAVKFGLWLCGRDTITSTTKAATNAAEAATNNAAAATKAADAATTTAKATDADVKALRDEVAELKQRLEKLEGLLRGASGPQEEDEDKDKARTKLANILYTCSAIKARYFSYFSPS</sequence>
<reference evidence="2" key="1">
    <citation type="submission" date="2023-06" db="EMBL/GenBank/DDBJ databases">
        <title>Genome-scale phylogeny and comparative genomics of the fungal order Sordariales.</title>
        <authorList>
            <consortium name="Lawrence Berkeley National Laboratory"/>
            <person name="Hensen N."/>
            <person name="Bonometti L."/>
            <person name="Westerberg I."/>
            <person name="Brannstrom I.O."/>
            <person name="Guillou S."/>
            <person name="Cros-Aarteil S."/>
            <person name="Calhoun S."/>
            <person name="Haridas S."/>
            <person name="Kuo A."/>
            <person name="Mondo S."/>
            <person name="Pangilinan J."/>
            <person name="Riley R."/>
            <person name="LaButti K."/>
            <person name="Andreopoulos B."/>
            <person name="Lipzen A."/>
            <person name="Chen C."/>
            <person name="Yanf M."/>
            <person name="Daum C."/>
            <person name="Ng V."/>
            <person name="Clum A."/>
            <person name="Steindorff A."/>
            <person name="Ohm R."/>
            <person name="Martin F."/>
            <person name="Silar P."/>
            <person name="Natvig D."/>
            <person name="Lalanne C."/>
            <person name="Gautier V."/>
            <person name="Ament-velasquez S.L."/>
            <person name="Kruys A."/>
            <person name="Hutchinson M.I."/>
            <person name="Powell A.J."/>
            <person name="Barry K."/>
            <person name="Miller A.N."/>
            <person name="Grigoriev I.V."/>
            <person name="Debuchy R."/>
            <person name="Gladieux P."/>
            <person name="Thoren M.H."/>
            <person name="Johannesson H."/>
        </authorList>
    </citation>
    <scope>NUCLEOTIDE SEQUENCE</scope>
    <source>
        <strain evidence="2">SMH2392-1A</strain>
    </source>
</reference>
<dbReference type="RefSeq" id="XP_060299646.1">
    <property type="nucleotide sequence ID" value="XM_060446962.1"/>
</dbReference>
<organism evidence="2 3">
    <name type="scientific">Lasiosphaeria miniovina</name>
    <dbReference type="NCBI Taxonomy" id="1954250"/>
    <lineage>
        <taxon>Eukaryota</taxon>
        <taxon>Fungi</taxon>
        <taxon>Dikarya</taxon>
        <taxon>Ascomycota</taxon>
        <taxon>Pezizomycotina</taxon>
        <taxon>Sordariomycetes</taxon>
        <taxon>Sordariomycetidae</taxon>
        <taxon>Sordariales</taxon>
        <taxon>Lasiosphaeriaceae</taxon>
        <taxon>Lasiosphaeria</taxon>
    </lineage>
</organism>
<dbReference type="AlphaFoldDB" id="A0AA40B331"/>
<evidence type="ECO:0000256" key="1">
    <source>
        <dbReference type="SAM" id="Coils"/>
    </source>
</evidence>
<name>A0AA40B331_9PEZI</name>
<keyword evidence="1" id="KW-0175">Coiled coil</keyword>
<feature type="coiled-coil region" evidence="1">
    <location>
        <begin position="70"/>
        <end position="97"/>
    </location>
</feature>